<feature type="domain" description="Receptor L-domain" evidence="7">
    <location>
        <begin position="52"/>
        <end position="162"/>
    </location>
</feature>
<gene>
    <name evidence="8" type="ORF">FF38_13017</name>
</gene>
<feature type="signal peptide" evidence="6">
    <location>
        <begin position="1"/>
        <end position="23"/>
    </location>
</feature>
<keyword evidence="4 6" id="KW-0732">Signal</keyword>
<dbReference type="InterPro" id="IPR013783">
    <property type="entry name" value="Ig-like_fold"/>
</dbReference>
<evidence type="ECO:0000256" key="1">
    <source>
        <dbReference type="ARBA" id="ARBA00004191"/>
    </source>
</evidence>
<dbReference type="PANTHER" id="PTHR31018:SF3">
    <property type="entry name" value="RECEPTOR PROTEIN-TYROSINE KINASE"/>
    <property type="match status" value="1"/>
</dbReference>
<evidence type="ECO:0000313" key="8">
    <source>
        <dbReference type="EMBL" id="KNC26847.1"/>
    </source>
</evidence>
<dbReference type="PANTHER" id="PTHR31018">
    <property type="entry name" value="SPORULATION-SPECIFIC PROTEIN-RELATED"/>
    <property type="match status" value="1"/>
</dbReference>
<sequence length="814" mass="93980">MQKYFLLLFILYICCACQQQANAKQKDVAPFKEVICESVTIRSIKDFNKLQNCTVITGYVRIVQMQFTPQALEHVKASNIEEISEYLLVYRVEGLDSLERLFPKLVVIRGVELLYDQYALIILENRDLKNIGLVNLLRVLKGSIRVESNPSLCFTHTINWVSILGNNTKQYYYVMKNNKSPNQCPLCYTYQDELDTIEVNRHKKCWSMGKFQKTTLDYIDGKKCYKQGGRSSCLTSCSDSNCRHCTKYVSERGCVDNCLPPKYRLAYKRQCVSDCTQLKLKQLGMECVKECPKHYVEVKKNGKISCALNCTGNFVVHTIDDLEGLADCSTIEGSLTIELYEIHKPLIQNLEHAFRNLNEITGYLKILSSPQIVSLHFFKNLHTIRGLELIENKYSLYVVNNHYLEELWLGRVAILQGCIYFHFNPRLCYEKITDLQSSFKECTKITIKDASRNSNGERVVCGPDIRDLTANITDFNSNSAVVQVDLMVPEEFSLLIGYTYYYKEAPERNVTKFDGRHGCGRDSWMTDVVISQRRRHILKHLKPATQYAYFVKSLTTMDYPYYAEHVSEIEYFQTEPAKPEKVAKMYTHKLSTKEIEVHWWPPRIPNGIIEKYILQYEVTNDTILTDSTYQNKEELCQCPKLDVESIIATPHVDDYHNKVQWLYKDALSNLLFQKSKSSGQAACIKSDSNETGEARAEKAYNKLRNQTIIKQEEAKETYILPHPYPVCNQSNPNIQDQTENKCIPLERYEDAIEIPGHRHSYILNNLEPEQTYRISLRACVKDLANGCGPEKVILAETVSKRLQTILDNLSMHKL</sequence>
<feature type="domain" description="Receptor L-domain" evidence="7">
    <location>
        <begin position="327"/>
        <end position="433"/>
    </location>
</feature>
<evidence type="ECO:0000313" key="9">
    <source>
        <dbReference type="Proteomes" id="UP000037069"/>
    </source>
</evidence>
<dbReference type="InterPro" id="IPR003961">
    <property type="entry name" value="FN3_dom"/>
</dbReference>
<dbReference type="EMBL" id="JRES01000953">
    <property type="protein sequence ID" value="KNC26847.1"/>
    <property type="molecule type" value="Genomic_DNA"/>
</dbReference>
<keyword evidence="9" id="KW-1185">Reference proteome</keyword>
<keyword evidence="3" id="KW-0964">Secreted</keyword>
<dbReference type="Gene3D" id="3.80.20.20">
    <property type="entry name" value="Receptor L-domain"/>
    <property type="match status" value="2"/>
</dbReference>
<dbReference type="InterPro" id="IPR036116">
    <property type="entry name" value="FN3_sf"/>
</dbReference>
<dbReference type="AlphaFoldDB" id="A0A0L0C3L4"/>
<dbReference type="Proteomes" id="UP000037069">
    <property type="component" value="Unassembled WGS sequence"/>
</dbReference>
<proteinExistence type="predicted"/>
<feature type="chain" id="PRO_5005535494" description="Receptor L-domain domain-containing protein" evidence="6">
    <location>
        <begin position="24"/>
        <end position="814"/>
    </location>
</feature>
<keyword evidence="5" id="KW-0325">Glycoprotein</keyword>
<evidence type="ECO:0000256" key="6">
    <source>
        <dbReference type="SAM" id="SignalP"/>
    </source>
</evidence>
<dbReference type="InterPro" id="IPR051648">
    <property type="entry name" value="CWI-Assembly_Regulator"/>
</dbReference>
<dbReference type="OrthoDB" id="6612654at2759"/>
<evidence type="ECO:0000256" key="2">
    <source>
        <dbReference type="ARBA" id="ARBA00022512"/>
    </source>
</evidence>
<evidence type="ECO:0000256" key="3">
    <source>
        <dbReference type="ARBA" id="ARBA00022525"/>
    </source>
</evidence>
<name>A0A0L0C3L4_LUCCU</name>
<keyword evidence="2" id="KW-0134">Cell wall</keyword>
<comment type="caution">
    <text evidence="8">The sequence shown here is derived from an EMBL/GenBank/DDBJ whole genome shotgun (WGS) entry which is preliminary data.</text>
</comment>
<dbReference type="SUPFAM" id="SSF52058">
    <property type="entry name" value="L domain-like"/>
    <property type="match status" value="2"/>
</dbReference>
<dbReference type="InterPro" id="IPR036941">
    <property type="entry name" value="Rcpt_L-dom_sf"/>
</dbReference>
<dbReference type="OMA" id="NWLMDVS"/>
<accession>A0A0L0C3L4</accession>
<comment type="subcellular location">
    <subcellularLocation>
        <location evidence="1">Secreted</location>
        <location evidence="1">Cell wall</location>
    </subcellularLocation>
</comment>
<dbReference type="CDD" id="cd00063">
    <property type="entry name" value="FN3"/>
    <property type="match status" value="1"/>
</dbReference>
<evidence type="ECO:0000256" key="4">
    <source>
        <dbReference type="ARBA" id="ARBA00022729"/>
    </source>
</evidence>
<protein>
    <recommendedName>
        <fullName evidence="7">Receptor L-domain domain-containing protein</fullName>
    </recommendedName>
</protein>
<dbReference type="Gene3D" id="2.60.40.10">
    <property type="entry name" value="Immunoglobulins"/>
    <property type="match status" value="2"/>
</dbReference>
<evidence type="ECO:0000256" key="5">
    <source>
        <dbReference type="ARBA" id="ARBA00023180"/>
    </source>
</evidence>
<dbReference type="Pfam" id="PF01030">
    <property type="entry name" value="Recep_L_domain"/>
    <property type="match status" value="2"/>
</dbReference>
<dbReference type="SUPFAM" id="SSF49265">
    <property type="entry name" value="Fibronectin type III"/>
    <property type="match status" value="1"/>
</dbReference>
<dbReference type="InterPro" id="IPR000494">
    <property type="entry name" value="Rcpt_L-dom"/>
</dbReference>
<evidence type="ECO:0000259" key="7">
    <source>
        <dbReference type="Pfam" id="PF01030"/>
    </source>
</evidence>
<reference evidence="8 9" key="1">
    <citation type="journal article" date="2015" name="Nat. Commun.">
        <title>Lucilia cuprina genome unlocks parasitic fly biology to underpin future interventions.</title>
        <authorList>
            <person name="Anstead C.A."/>
            <person name="Korhonen P.K."/>
            <person name="Young N.D."/>
            <person name="Hall R.S."/>
            <person name="Jex A.R."/>
            <person name="Murali S.C."/>
            <person name="Hughes D.S."/>
            <person name="Lee S.F."/>
            <person name="Perry T."/>
            <person name="Stroehlein A.J."/>
            <person name="Ansell B.R."/>
            <person name="Breugelmans B."/>
            <person name="Hofmann A."/>
            <person name="Qu J."/>
            <person name="Dugan S."/>
            <person name="Lee S.L."/>
            <person name="Chao H."/>
            <person name="Dinh H."/>
            <person name="Han Y."/>
            <person name="Doddapaneni H.V."/>
            <person name="Worley K.C."/>
            <person name="Muzny D.M."/>
            <person name="Ioannidis P."/>
            <person name="Waterhouse R.M."/>
            <person name="Zdobnov E.M."/>
            <person name="James P.J."/>
            <person name="Bagnall N.H."/>
            <person name="Kotze A.C."/>
            <person name="Gibbs R.A."/>
            <person name="Richards S."/>
            <person name="Batterham P."/>
            <person name="Gasser R.B."/>
        </authorList>
    </citation>
    <scope>NUCLEOTIDE SEQUENCE [LARGE SCALE GENOMIC DNA]</scope>
    <source>
        <strain evidence="8 9">LS</strain>
        <tissue evidence="8">Full body</tissue>
    </source>
</reference>
<dbReference type="STRING" id="7375.A0A0L0C3L4"/>
<organism evidence="8 9">
    <name type="scientific">Lucilia cuprina</name>
    <name type="common">Green bottle fly</name>
    <name type="synonym">Australian sheep blowfly</name>
    <dbReference type="NCBI Taxonomy" id="7375"/>
    <lineage>
        <taxon>Eukaryota</taxon>
        <taxon>Metazoa</taxon>
        <taxon>Ecdysozoa</taxon>
        <taxon>Arthropoda</taxon>
        <taxon>Hexapoda</taxon>
        <taxon>Insecta</taxon>
        <taxon>Pterygota</taxon>
        <taxon>Neoptera</taxon>
        <taxon>Endopterygota</taxon>
        <taxon>Diptera</taxon>
        <taxon>Brachycera</taxon>
        <taxon>Muscomorpha</taxon>
        <taxon>Oestroidea</taxon>
        <taxon>Calliphoridae</taxon>
        <taxon>Luciliinae</taxon>
        <taxon>Lucilia</taxon>
    </lineage>
</organism>